<organism evidence="11 12">
    <name type="scientific">Nocardioides jishulii</name>
    <dbReference type="NCBI Taxonomy" id="2575440"/>
    <lineage>
        <taxon>Bacteria</taxon>
        <taxon>Bacillati</taxon>
        <taxon>Actinomycetota</taxon>
        <taxon>Actinomycetes</taxon>
        <taxon>Propionibacteriales</taxon>
        <taxon>Nocardioidaceae</taxon>
        <taxon>Nocardioides</taxon>
    </lineage>
</organism>
<keyword evidence="7 9" id="KW-1133">Transmembrane helix</keyword>
<evidence type="ECO:0000313" key="12">
    <source>
        <dbReference type="Proteomes" id="UP000307808"/>
    </source>
</evidence>
<feature type="active site" evidence="9">
    <location>
        <position position="151"/>
    </location>
</feature>
<keyword evidence="4 9" id="KW-0812">Transmembrane</keyword>
<dbReference type="UniPathway" id="UPA00665"/>
<evidence type="ECO:0000256" key="10">
    <source>
        <dbReference type="RuleBase" id="RU004181"/>
    </source>
</evidence>
<dbReference type="OrthoDB" id="4308908at2"/>
<comment type="similarity">
    <text evidence="1 9 10">Belongs to the peptidase A8 family.</text>
</comment>
<keyword evidence="6 9" id="KW-0378">Hydrolase</keyword>
<dbReference type="Pfam" id="PF01252">
    <property type="entry name" value="Peptidase_A8"/>
    <property type="match status" value="1"/>
</dbReference>
<evidence type="ECO:0000256" key="5">
    <source>
        <dbReference type="ARBA" id="ARBA00022750"/>
    </source>
</evidence>
<keyword evidence="8 9" id="KW-0472">Membrane</keyword>
<dbReference type="EC" id="3.4.23.36" evidence="9"/>
<evidence type="ECO:0000256" key="3">
    <source>
        <dbReference type="ARBA" id="ARBA00022670"/>
    </source>
</evidence>
<comment type="catalytic activity">
    <reaction evidence="9">
        <text>Release of signal peptides from bacterial membrane prolipoproteins. Hydrolyzes -Xaa-Yaa-Zaa-|-(S,diacylglyceryl)Cys-, in which Xaa is hydrophobic (preferably Leu), and Yaa (Ala or Ser) and Zaa (Gly or Ala) have small, neutral side chains.</text>
        <dbReference type="EC" id="3.4.23.36"/>
    </reaction>
</comment>
<feature type="active site" evidence="9">
    <location>
        <position position="137"/>
    </location>
</feature>
<reference evidence="11 12" key="1">
    <citation type="submission" date="2019-04" db="EMBL/GenBank/DDBJ databases">
        <authorList>
            <person name="Dong K."/>
        </authorList>
    </citation>
    <scope>NUCLEOTIDE SEQUENCE [LARGE SCALE GENOMIC DNA]</scope>
    <source>
        <strain evidence="12">dk3543</strain>
    </source>
</reference>
<comment type="pathway">
    <text evidence="9">Protein modification; lipoprotein biosynthesis (signal peptide cleavage).</text>
</comment>
<proteinExistence type="inferred from homology"/>
<evidence type="ECO:0000256" key="1">
    <source>
        <dbReference type="ARBA" id="ARBA00006139"/>
    </source>
</evidence>
<dbReference type="PANTHER" id="PTHR33695:SF1">
    <property type="entry name" value="LIPOPROTEIN SIGNAL PEPTIDASE"/>
    <property type="match status" value="1"/>
</dbReference>
<dbReference type="PRINTS" id="PR00781">
    <property type="entry name" value="LIPOSIGPTASE"/>
</dbReference>
<dbReference type="GO" id="GO:0006508">
    <property type="term" value="P:proteolysis"/>
    <property type="evidence" value="ECO:0007669"/>
    <property type="project" value="UniProtKB-KW"/>
</dbReference>
<accession>A0A4U2YM46</accession>
<keyword evidence="3 9" id="KW-0645">Protease</keyword>
<feature type="transmembrane region" description="Helical" evidence="9">
    <location>
        <begin position="78"/>
        <end position="97"/>
    </location>
</feature>
<dbReference type="PANTHER" id="PTHR33695">
    <property type="entry name" value="LIPOPROTEIN SIGNAL PEPTIDASE"/>
    <property type="match status" value="1"/>
</dbReference>
<dbReference type="Proteomes" id="UP000307808">
    <property type="component" value="Unassembled WGS sequence"/>
</dbReference>
<dbReference type="RefSeq" id="WP_137066682.1">
    <property type="nucleotide sequence ID" value="NZ_CP040748.1"/>
</dbReference>
<evidence type="ECO:0000256" key="4">
    <source>
        <dbReference type="ARBA" id="ARBA00022692"/>
    </source>
</evidence>
<evidence type="ECO:0000256" key="7">
    <source>
        <dbReference type="ARBA" id="ARBA00022989"/>
    </source>
</evidence>
<dbReference type="InterPro" id="IPR001872">
    <property type="entry name" value="Peptidase_A8"/>
</dbReference>
<evidence type="ECO:0000256" key="9">
    <source>
        <dbReference type="HAMAP-Rule" id="MF_00161"/>
    </source>
</evidence>
<comment type="subcellular location">
    <subcellularLocation>
        <location evidence="9">Cell membrane</location>
        <topology evidence="9">Multi-pass membrane protein</topology>
    </subcellularLocation>
</comment>
<dbReference type="HAMAP" id="MF_00161">
    <property type="entry name" value="LspA"/>
    <property type="match status" value="1"/>
</dbReference>
<name>A0A4U2YM46_9ACTN</name>
<dbReference type="GO" id="GO:0004190">
    <property type="term" value="F:aspartic-type endopeptidase activity"/>
    <property type="evidence" value="ECO:0007669"/>
    <property type="project" value="UniProtKB-UniRule"/>
</dbReference>
<evidence type="ECO:0000256" key="6">
    <source>
        <dbReference type="ARBA" id="ARBA00022801"/>
    </source>
</evidence>
<keyword evidence="12" id="KW-1185">Reference proteome</keyword>
<comment type="caution">
    <text evidence="9">Lacks conserved residue(s) required for the propagation of feature annotation.</text>
</comment>
<protein>
    <recommendedName>
        <fullName evidence="9">Lipoprotein signal peptidase</fullName>
        <ecNumber evidence="9">3.4.23.36</ecNumber>
    </recommendedName>
    <alternativeName>
        <fullName evidence="9">Prolipoprotein signal peptidase</fullName>
    </alternativeName>
    <alternativeName>
        <fullName evidence="9">Signal peptidase II</fullName>
        <shortName evidence="9">SPase II</shortName>
    </alternativeName>
</protein>
<sequence length="192" mass="20574">MQAARGASLSPSDHTTGFSVPHWSLFAVTALVGYLVDQVTKAWALSALDDRIIDVIGNWFTLRLVFNPGAAFSTGAEFTIVFTCLAAVAAVTVLYLSRRLASKVWALGLGALLAGVCGNLTDRVFREPEPFHGHVIDFLSFGDFPVFNVADVLINVAAAVIILQSLRGVALDGTRDTHDAEAEGVDLNEENR</sequence>
<dbReference type="EMBL" id="SZPY01000003">
    <property type="protein sequence ID" value="TKI61675.1"/>
    <property type="molecule type" value="Genomic_DNA"/>
</dbReference>
<comment type="caution">
    <text evidence="11">The sequence shown here is derived from an EMBL/GenBank/DDBJ whole genome shotgun (WGS) entry which is preliminary data.</text>
</comment>
<evidence type="ECO:0000313" key="11">
    <source>
        <dbReference type="EMBL" id="TKI61675.1"/>
    </source>
</evidence>
<evidence type="ECO:0000256" key="8">
    <source>
        <dbReference type="ARBA" id="ARBA00023136"/>
    </source>
</evidence>
<keyword evidence="5 9" id="KW-0064">Aspartyl protease</keyword>
<dbReference type="GO" id="GO:0005886">
    <property type="term" value="C:plasma membrane"/>
    <property type="evidence" value="ECO:0007669"/>
    <property type="project" value="UniProtKB-SubCell"/>
</dbReference>
<keyword evidence="2 9" id="KW-1003">Cell membrane</keyword>
<dbReference type="AlphaFoldDB" id="A0A4U2YM46"/>
<feature type="transmembrane region" description="Helical" evidence="9">
    <location>
        <begin position="104"/>
        <end position="125"/>
    </location>
</feature>
<gene>
    <name evidence="9" type="primary">lspA</name>
    <name evidence="11" type="ORF">FC770_12980</name>
</gene>
<comment type="function">
    <text evidence="9">This protein specifically catalyzes the removal of signal peptides from prolipoproteins.</text>
</comment>
<feature type="transmembrane region" description="Helical" evidence="9">
    <location>
        <begin position="145"/>
        <end position="166"/>
    </location>
</feature>
<evidence type="ECO:0000256" key="2">
    <source>
        <dbReference type="ARBA" id="ARBA00022475"/>
    </source>
</evidence>